<keyword evidence="1" id="KW-0812">Transmembrane</keyword>
<proteinExistence type="predicted"/>
<name>A0A968GEB1_9SPIO</name>
<sequence length="200" mass="23272">MIKKMMLWLLLALSVVGLMVVTIAQPNVGWGGFGFVLREMILPNFIIILPLTLTMRYYRHSQRMSKRYFTSILNRVVWIVAVLTFIPVFLKMANVIPSFLNGVVDYFFPVKPLSRNPRSYTFLGINIQTWIWMISATLASVLLSLGFSITQRRLPASKVNKGVMIRTKAIRWFYVVLELLLWRWFIVFVVLISWVLNNLP</sequence>
<keyword evidence="3" id="KW-1185">Reference proteome</keyword>
<dbReference type="AlphaFoldDB" id="A0A968GEB1"/>
<feature type="transmembrane region" description="Helical" evidence="1">
    <location>
        <begin position="130"/>
        <end position="150"/>
    </location>
</feature>
<feature type="transmembrane region" description="Helical" evidence="1">
    <location>
        <begin position="70"/>
        <end position="90"/>
    </location>
</feature>
<evidence type="ECO:0000313" key="2">
    <source>
        <dbReference type="EMBL" id="NIZ68964.1"/>
    </source>
</evidence>
<keyword evidence="1" id="KW-1133">Transmembrane helix</keyword>
<reference evidence="2" key="1">
    <citation type="submission" date="2020-03" db="EMBL/GenBank/DDBJ databases">
        <title>Spirochaetal bacteria isolated from arthropods constitute a novel genus Entomospira genus novum within the order Spirochaetales.</title>
        <authorList>
            <person name="Grana-Miraglia L."/>
            <person name="Sikutova S."/>
            <person name="Fingerle V."/>
            <person name="Sing A."/>
            <person name="Castillo-Ramirez S."/>
            <person name="Margos G."/>
            <person name="Rudolf I."/>
        </authorList>
    </citation>
    <scope>NUCLEOTIDE SEQUENCE</scope>
    <source>
        <strain evidence="2">BR149</strain>
    </source>
</reference>
<accession>A0A968GEB1</accession>
<dbReference type="RefSeq" id="WP_167695076.1">
    <property type="nucleotide sequence ID" value="NZ_CP118181.1"/>
</dbReference>
<feature type="transmembrane region" description="Helical" evidence="1">
    <location>
        <begin position="171"/>
        <end position="196"/>
    </location>
</feature>
<dbReference type="Proteomes" id="UP000778951">
    <property type="component" value="Unassembled WGS sequence"/>
</dbReference>
<protein>
    <submittedName>
        <fullName evidence="2">Uncharacterized protein</fullName>
    </submittedName>
</protein>
<organism evidence="2 3">
    <name type="scientific">Entomospira culicis</name>
    <dbReference type="NCBI Taxonomy" id="2719989"/>
    <lineage>
        <taxon>Bacteria</taxon>
        <taxon>Pseudomonadati</taxon>
        <taxon>Spirochaetota</taxon>
        <taxon>Spirochaetia</taxon>
        <taxon>Spirochaetales</taxon>
        <taxon>Spirochaetaceae</taxon>
        <taxon>Entomospira</taxon>
    </lineage>
</organism>
<comment type="caution">
    <text evidence="2">The sequence shown here is derived from an EMBL/GenBank/DDBJ whole genome shotgun (WGS) entry which is preliminary data.</text>
</comment>
<dbReference type="EMBL" id="JAATLM010000001">
    <property type="protein sequence ID" value="NIZ68964.1"/>
    <property type="molecule type" value="Genomic_DNA"/>
</dbReference>
<evidence type="ECO:0000256" key="1">
    <source>
        <dbReference type="SAM" id="Phobius"/>
    </source>
</evidence>
<keyword evidence="1" id="KW-0472">Membrane</keyword>
<evidence type="ECO:0000313" key="3">
    <source>
        <dbReference type="Proteomes" id="UP000778951"/>
    </source>
</evidence>
<gene>
    <name evidence="2" type="ORF">HCT48_01860</name>
</gene>
<feature type="transmembrane region" description="Helical" evidence="1">
    <location>
        <begin position="40"/>
        <end position="58"/>
    </location>
</feature>